<evidence type="ECO:0000313" key="3">
    <source>
        <dbReference type="Proteomes" id="UP000018144"/>
    </source>
</evidence>
<proteinExistence type="predicted"/>
<accession>U4LTM6</accession>
<dbReference type="EMBL" id="HF935934">
    <property type="protein sequence ID" value="CCX32955.1"/>
    <property type="molecule type" value="Genomic_DNA"/>
</dbReference>
<dbReference type="AlphaFoldDB" id="U4LTM6"/>
<feature type="region of interest" description="Disordered" evidence="1">
    <location>
        <begin position="38"/>
        <end position="69"/>
    </location>
</feature>
<protein>
    <submittedName>
        <fullName evidence="2">Uncharacterized protein</fullName>
    </submittedName>
</protein>
<sequence length="69" mass="7357">MELEKTHSYLTFGLELAIAADLLPPCREGAQMFIELLGRSNAESPGESDPPTPPPADHDVVNLGIEGVV</sequence>
<gene>
    <name evidence="2" type="ORF">PCON_13810</name>
</gene>
<evidence type="ECO:0000256" key="1">
    <source>
        <dbReference type="SAM" id="MobiDB-lite"/>
    </source>
</evidence>
<name>U4LTM6_PYROM</name>
<dbReference type="Proteomes" id="UP000018144">
    <property type="component" value="Unassembled WGS sequence"/>
</dbReference>
<organism evidence="2 3">
    <name type="scientific">Pyronema omphalodes (strain CBS 100304)</name>
    <name type="common">Pyronema confluens</name>
    <dbReference type="NCBI Taxonomy" id="1076935"/>
    <lineage>
        <taxon>Eukaryota</taxon>
        <taxon>Fungi</taxon>
        <taxon>Dikarya</taxon>
        <taxon>Ascomycota</taxon>
        <taxon>Pezizomycotina</taxon>
        <taxon>Pezizomycetes</taxon>
        <taxon>Pezizales</taxon>
        <taxon>Pyronemataceae</taxon>
        <taxon>Pyronema</taxon>
    </lineage>
</organism>
<evidence type="ECO:0000313" key="2">
    <source>
        <dbReference type="EMBL" id="CCX32955.1"/>
    </source>
</evidence>
<keyword evidence="3" id="KW-1185">Reference proteome</keyword>
<reference evidence="2 3" key="1">
    <citation type="journal article" date="2013" name="PLoS Genet.">
        <title>The genome and development-dependent transcriptomes of Pyronema confluens: a window into fungal evolution.</title>
        <authorList>
            <person name="Traeger S."/>
            <person name="Altegoer F."/>
            <person name="Freitag M."/>
            <person name="Gabaldon T."/>
            <person name="Kempken F."/>
            <person name="Kumar A."/>
            <person name="Marcet-Houben M."/>
            <person name="Poggeler S."/>
            <person name="Stajich J.E."/>
            <person name="Nowrousian M."/>
        </authorList>
    </citation>
    <scope>NUCLEOTIDE SEQUENCE [LARGE SCALE GENOMIC DNA]</scope>
    <source>
        <strain evidence="3">CBS 100304</strain>
        <tissue evidence="2">Vegetative mycelium</tissue>
    </source>
</reference>